<gene>
    <name evidence="4" type="ORF">RMCC_5365</name>
</gene>
<evidence type="ECO:0000256" key="2">
    <source>
        <dbReference type="SAM" id="Phobius"/>
    </source>
</evidence>
<protein>
    <recommendedName>
        <fullName evidence="3">DUF4190 domain-containing protein</fullName>
    </recommendedName>
</protein>
<accession>A0A117IBS1</accession>
<dbReference type="Proteomes" id="UP000069443">
    <property type="component" value="Unassembled WGS sequence"/>
</dbReference>
<name>A0A117IBS1_MYCCR</name>
<dbReference type="Pfam" id="PF13828">
    <property type="entry name" value="DUF4190"/>
    <property type="match status" value="1"/>
</dbReference>
<feature type="domain" description="DUF4190" evidence="3">
    <location>
        <begin position="75"/>
        <end position="135"/>
    </location>
</feature>
<feature type="transmembrane region" description="Helical" evidence="2">
    <location>
        <begin position="115"/>
        <end position="142"/>
    </location>
</feature>
<keyword evidence="2" id="KW-0472">Membrane</keyword>
<dbReference type="EMBL" id="BCSY01000083">
    <property type="protein sequence ID" value="GAS98400.1"/>
    <property type="molecule type" value="Genomic_DNA"/>
</dbReference>
<feature type="transmembrane region" description="Helical" evidence="2">
    <location>
        <begin position="75"/>
        <end position="103"/>
    </location>
</feature>
<evidence type="ECO:0000259" key="3">
    <source>
        <dbReference type="Pfam" id="PF13828"/>
    </source>
</evidence>
<dbReference type="InterPro" id="IPR025241">
    <property type="entry name" value="DUF4190"/>
</dbReference>
<sequence>MTGNGPYPPPSPDPFAPVDYPTDPRLPPPVYPSPYQPQPYQPQPYQAAPGYPPAGYPYPGYDPYRQKPLGTNGKAIAALITAVGGLVFCGLPSVVGLVLGVIAMRETRRTGQDGFGLALAGTIIGGLATAGLVLYALLWVGIIASGWSYAP</sequence>
<keyword evidence="2" id="KW-1133">Transmembrane helix</keyword>
<proteinExistence type="predicted"/>
<dbReference type="AlphaFoldDB" id="A0A117IBS1"/>
<evidence type="ECO:0000313" key="5">
    <source>
        <dbReference type="Proteomes" id="UP000069443"/>
    </source>
</evidence>
<feature type="region of interest" description="Disordered" evidence="1">
    <location>
        <begin position="1"/>
        <end position="54"/>
    </location>
</feature>
<reference evidence="5" key="1">
    <citation type="journal article" date="2016" name="Genome Announc.">
        <title>Draft Genome Sequences of Five Rapidly Growing Mycobacterium Species, M. thermoresistibile, M. fortuitum subsp. acetamidolyticum, M. canariasense, M. brisbanense, and M. novocastrense.</title>
        <authorList>
            <person name="Katahira K."/>
            <person name="Ogura Y."/>
            <person name="Gotoh Y."/>
            <person name="Hayashi T."/>
        </authorList>
    </citation>
    <scope>NUCLEOTIDE SEQUENCE [LARGE SCALE GENOMIC DNA]</scope>
    <source>
        <strain evidence="5">JCM15298</strain>
    </source>
</reference>
<dbReference type="RefSeq" id="WP_062659219.1">
    <property type="nucleotide sequence ID" value="NZ_BCSY01000083.1"/>
</dbReference>
<evidence type="ECO:0000256" key="1">
    <source>
        <dbReference type="SAM" id="MobiDB-lite"/>
    </source>
</evidence>
<keyword evidence="2" id="KW-0812">Transmembrane</keyword>
<feature type="compositionally biased region" description="Pro residues" evidence="1">
    <location>
        <begin position="1"/>
        <end position="15"/>
    </location>
</feature>
<evidence type="ECO:0000313" key="4">
    <source>
        <dbReference type="EMBL" id="GAS98400.1"/>
    </source>
</evidence>
<reference evidence="5" key="2">
    <citation type="submission" date="2016-02" db="EMBL/GenBank/DDBJ databases">
        <title>Draft genome sequence of five rapidly growing Mycobacterium species.</title>
        <authorList>
            <person name="Katahira K."/>
            <person name="Gotou Y."/>
            <person name="Iida K."/>
            <person name="Ogura Y."/>
            <person name="Hayashi T."/>
        </authorList>
    </citation>
    <scope>NUCLEOTIDE SEQUENCE [LARGE SCALE GENOMIC DNA]</scope>
    <source>
        <strain evidence="5">JCM15298</strain>
    </source>
</reference>
<dbReference type="STRING" id="228230.RMCC_5365"/>
<organism evidence="4 5">
    <name type="scientific">Mycolicibacterium canariasense</name>
    <name type="common">Mycobacterium canariasense</name>
    <dbReference type="NCBI Taxonomy" id="228230"/>
    <lineage>
        <taxon>Bacteria</taxon>
        <taxon>Bacillati</taxon>
        <taxon>Actinomycetota</taxon>
        <taxon>Actinomycetes</taxon>
        <taxon>Mycobacteriales</taxon>
        <taxon>Mycobacteriaceae</taxon>
        <taxon>Mycolicibacterium</taxon>
    </lineage>
</organism>
<feature type="compositionally biased region" description="Pro residues" evidence="1">
    <location>
        <begin position="24"/>
        <end position="42"/>
    </location>
</feature>
<keyword evidence="5" id="KW-1185">Reference proteome</keyword>
<comment type="caution">
    <text evidence="4">The sequence shown here is derived from an EMBL/GenBank/DDBJ whole genome shotgun (WGS) entry which is preliminary data.</text>
</comment>